<keyword evidence="3" id="KW-1185">Reference proteome</keyword>
<dbReference type="EMBL" id="JXJN01021593">
    <property type="status" value="NOT_ANNOTATED_CDS"/>
    <property type="molecule type" value="Genomic_DNA"/>
</dbReference>
<evidence type="ECO:0000313" key="3">
    <source>
        <dbReference type="Proteomes" id="UP000092460"/>
    </source>
</evidence>
<proteinExistence type="predicted"/>
<dbReference type="Proteomes" id="UP000092460">
    <property type="component" value="Unassembled WGS sequence"/>
</dbReference>
<organism evidence="2 3">
    <name type="scientific">Glossina palpalis gambiensis</name>
    <dbReference type="NCBI Taxonomy" id="67801"/>
    <lineage>
        <taxon>Eukaryota</taxon>
        <taxon>Metazoa</taxon>
        <taxon>Ecdysozoa</taxon>
        <taxon>Arthropoda</taxon>
        <taxon>Hexapoda</taxon>
        <taxon>Insecta</taxon>
        <taxon>Pterygota</taxon>
        <taxon>Neoptera</taxon>
        <taxon>Endopterygota</taxon>
        <taxon>Diptera</taxon>
        <taxon>Brachycera</taxon>
        <taxon>Muscomorpha</taxon>
        <taxon>Hippoboscoidea</taxon>
        <taxon>Glossinidae</taxon>
        <taxon>Glossina</taxon>
    </lineage>
</organism>
<evidence type="ECO:0000313" key="2">
    <source>
        <dbReference type="EnsemblMetazoa" id="GPPI042352-PA"/>
    </source>
</evidence>
<dbReference type="VEuPathDB" id="VectorBase:GPPI042352"/>
<name>A0A1B0BW49_9MUSC</name>
<dbReference type="EMBL" id="JXJN01021592">
    <property type="status" value="NOT_ANNOTATED_CDS"/>
    <property type="molecule type" value="Genomic_DNA"/>
</dbReference>
<protein>
    <submittedName>
        <fullName evidence="2">Uncharacterized protein</fullName>
    </submittedName>
</protein>
<reference evidence="3" key="1">
    <citation type="submission" date="2015-01" db="EMBL/GenBank/DDBJ databases">
        <authorList>
            <person name="Aksoy S."/>
            <person name="Warren W."/>
            <person name="Wilson R.K."/>
        </authorList>
    </citation>
    <scope>NUCLEOTIDE SEQUENCE [LARGE SCALE GENOMIC DNA]</scope>
    <source>
        <strain evidence="3">IAEA</strain>
    </source>
</reference>
<evidence type="ECO:0000256" key="1">
    <source>
        <dbReference type="SAM" id="MobiDB-lite"/>
    </source>
</evidence>
<accession>A0A1B0BW49</accession>
<dbReference type="EnsemblMetazoa" id="GPPI042352-RA">
    <property type="protein sequence ID" value="GPPI042352-PA"/>
    <property type="gene ID" value="GPPI042352"/>
</dbReference>
<feature type="region of interest" description="Disordered" evidence="1">
    <location>
        <begin position="1"/>
        <end position="24"/>
    </location>
</feature>
<reference evidence="2" key="2">
    <citation type="submission" date="2020-05" db="UniProtKB">
        <authorList>
            <consortium name="EnsemblMetazoa"/>
        </authorList>
    </citation>
    <scope>IDENTIFICATION</scope>
    <source>
        <strain evidence="2">IAEA</strain>
    </source>
</reference>
<dbReference type="AlphaFoldDB" id="A0A1B0BW49"/>
<sequence length="138" mass="15673">MLPIEGDANISGQAPIHSSRPWHDLDTVPKSTARVVNYNNKKSYILCLRVLDDENVRRRLRTSNYQSPTRDLQTQDVNNVCTAEVVTRGMNDALSSQIDDICHVQRIPRTPEFIFCLDKGDSPNGWFMLYLVSASVYS</sequence>